<keyword evidence="6" id="KW-0814">Transposable element</keyword>
<dbReference type="AlphaFoldDB" id="A0A073IRE8"/>
<comment type="similarity">
    <text evidence="2 6">Belongs to the transposase mutator family.</text>
</comment>
<dbReference type="GO" id="GO:0004803">
    <property type="term" value="F:transposase activity"/>
    <property type="evidence" value="ECO:0007669"/>
    <property type="project" value="UniProtKB-UniRule"/>
</dbReference>
<dbReference type="GO" id="GO:0006313">
    <property type="term" value="P:DNA transposition"/>
    <property type="evidence" value="ECO:0007669"/>
    <property type="project" value="UniProtKB-UniRule"/>
</dbReference>
<evidence type="ECO:0000313" key="8">
    <source>
        <dbReference type="Proteomes" id="UP000027665"/>
    </source>
</evidence>
<sequence>MKNVSVLVALGVNEYGYREVIGIAEGAKEDKDSWSCFLRSLKERELTGMKLFISDNGLGLVEIIPDFCPEAEWQRCTVHFYRRHNEDRTAA</sequence>
<comment type="function">
    <text evidence="1 6">Required for the transposition of the insertion element.</text>
</comment>
<dbReference type="GO" id="GO:0003677">
    <property type="term" value="F:DNA binding"/>
    <property type="evidence" value="ECO:0007669"/>
    <property type="project" value="UniProtKB-UniRule"/>
</dbReference>
<comment type="caution">
    <text evidence="7">The sequence shown here is derived from an EMBL/GenBank/DDBJ whole genome shotgun (WGS) entry which is preliminary data.</text>
</comment>
<gene>
    <name evidence="7" type="ORF">EH55_06460</name>
</gene>
<keyword evidence="3 6" id="KW-0815">Transposition</keyword>
<name>A0A073IRE8_9BACT</name>
<dbReference type="PANTHER" id="PTHR33217:SF7">
    <property type="entry name" value="TRANSPOSASE FOR INSERTION SEQUENCE ELEMENT IS1081"/>
    <property type="match status" value="1"/>
</dbReference>
<evidence type="ECO:0000256" key="6">
    <source>
        <dbReference type="RuleBase" id="RU365089"/>
    </source>
</evidence>
<dbReference type="PANTHER" id="PTHR33217">
    <property type="entry name" value="TRANSPOSASE FOR INSERTION SEQUENCE ELEMENT IS1081"/>
    <property type="match status" value="1"/>
</dbReference>
<evidence type="ECO:0000256" key="5">
    <source>
        <dbReference type="ARBA" id="ARBA00023172"/>
    </source>
</evidence>
<keyword evidence="5 6" id="KW-0233">DNA recombination</keyword>
<dbReference type="InterPro" id="IPR001207">
    <property type="entry name" value="Transposase_mutator"/>
</dbReference>
<dbReference type="STRING" id="2754.EH55_06460"/>
<dbReference type="eggNOG" id="COG3328">
    <property type="taxonomic scope" value="Bacteria"/>
</dbReference>
<proteinExistence type="inferred from homology"/>
<evidence type="ECO:0000256" key="3">
    <source>
        <dbReference type="ARBA" id="ARBA00022578"/>
    </source>
</evidence>
<organism evidence="7 8">
    <name type="scientific">Synergistes jonesii</name>
    <dbReference type="NCBI Taxonomy" id="2754"/>
    <lineage>
        <taxon>Bacteria</taxon>
        <taxon>Thermotogati</taxon>
        <taxon>Synergistota</taxon>
        <taxon>Synergistia</taxon>
        <taxon>Synergistales</taxon>
        <taxon>Synergistaceae</taxon>
        <taxon>Synergistes</taxon>
    </lineage>
</organism>
<dbReference type="Proteomes" id="UP000027665">
    <property type="component" value="Unassembled WGS sequence"/>
</dbReference>
<evidence type="ECO:0000256" key="4">
    <source>
        <dbReference type="ARBA" id="ARBA00023125"/>
    </source>
</evidence>
<accession>A0A073IRE8</accession>
<evidence type="ECO:0000256" key="2">
    <source>
        <dbReference type="ARBA" id="ARBA00010961"/>
    </source>
</evidence>
<evidence type="ECO:0000256" key="1">
    <source>
        <dbReference type="ARBA" id="ARBA00002190"/>
    </source>
</evidence>
<reference evidence="7 8" key="1">
    <citation type="submission" date="2014-04" db="EMBL/GenBank/DDBJ databases">
        <title>Draft Genome Sequence of Synergistes jonesii.</title>
        <authorList>
            <person name="Coil D.A."/>
            <person name="Eisen J.A."/>
            <person name="Holland-Moritz H.E."/>
        </authorList>
    </citation>
    <scope>NUCLEOTIDE SEQUENCE [LARGE SCALE GENOMIC DNA]</scope>
    <source>
        <strain evidence="7 8">78-1</strain>
    </source>
</reference>
<dbReference type="Pfam" id="PF00872">
    <property type="entry name" value="Transposase_mut"/>
    <property type="match status" value="1"/>
</dbReference>
<dbReference type="EMBL" id="JMKI01000036">
    <property type="protein sequence ID" value="KEJ92021.1"/>
    <property type="molecule type" value="Genomic_DNA"/>
</dbReference>
<protein>
    <recommendedName>
        <fullName evidence="6">Mutator family transposase</fullName>
    </recommendedName>
</protein>
<keyword evidence="4 6" id="KW-0238">DNA-binding</keyword>
<keyword evidence="8" id="KW-1185">Reference proteome</keyword>
<evidence type="ECO:0000313" key="7">
    <source>
        <dbReference type="EMBL" id="KEJ92021.1"/>
    </source>
</evidence>